<feature type="domain" description="ABC transporter" evidence="6">
    <location>
        <begin position="3"/>
        <end position="243"/>
    </location>
</feature>
<dbReference type="SMART" id="SM00382">
    <property type="entry name" value="AAA"/>
    <property type="match status" value="1"/>
</dbReference>
<dbReference type="Pfam" id="PF00005">
    <property type="entry name" value="ABC_tran"/>
    <property type="match status" value="1"/>
</dbReference>
<dbReference type="InterPro" id="IPR003593">
    <property type="entry name" value="AAA+_ATPase"/>
</dbReference>
<dbReference type="AlphaFoldDB" id="A0A8G2F520"/>
<dbReference type="EMBL" id="FNBW01000015">
    <property type="protein sequence ID" value="SDG36321.1"/>
    <property type="molecule type" value="Genomic_DNA"/>
</dbReference>
<dbReference type="Gene3D" id="3.40.50.300">
    <property type="entry name" value="P-loop containing nucleotide triphosphate hydrolases"/>
    <property type="match status" value="1"/>
</dbReference>
<keyword evidence="4" id="KW-1278">Translocase</keyword>
<dbReference type="SUPFAM" id="SSF52540">
    <property type="entry name" value="P-loop containing nucleoside triphosphate hydrolases"/>
    <property type="match status" value="1"/>
</dbReference>
<dbReference type="PANTHER" id="PTHR42794">
    <property type="entry name" value="HEMIN IMPORT ATP-BINDING PROTEIN HMUV"/>
    <property type="match status" value="1"/>
</dbReference>
<dbReference type="Proteomes" id="UP000198615">
    <property type="component" value="Unassembled WGS sequence"/>
</dbReference>
<evidence type="ECO:0000256" key="3">
    <source>
        <dbReference type="ARBA" id="ARBA00022840"/>
    </source>
</evidence>
<evidence type="ECO:0000256" key="2">
    <source>
        <dbReference type="ARBA" id="ARBA00022741"/>
    </source>
</evidence>
<evidence type="ECO:0000256" key="5">
    <source>
        <dbReference type="ARBA" id="ARBA00037066"/>
    </source>
</evidence>
<keyword evidence="2" id="KW-0547">Nucleotide-binding</keyword>
<evidence type="ECO:0000256" key="4">
    <source>
        <dbReference type="ARBA" id="ARBA00022967"/>
    </source>
</evidence>
<comment type="caution">
    <text evidence="7">The sequence shown here is derived from an EMBL/GenBank/DDBJ whole genome shotgun (WGS) entry which is preliminary data.</text>
</comment>
<evidence type="ECO:0000313" key="7">
    <source>
        <dbReference type="EMBL" id="SDG36321.1"/>
    </source>
</evidence>
<organism evidence="7 8">
    <name type="scientific">Thalassobaculum litoreum DSM 18839</name>
    <dbReference type="NCBI Taxonomy" id="1123362"/>
    <lineage>
        <taxon>Bacteria</taxon>
        <taxon>Pseudomonadati</taxon>
        <taxon>Pseudomonadota</taxon>
        <taxon>Alphaproteobacteria</taxon>
        <taxon>Rhodospirillales</taxon>
        <taxon>Thalassobaculaceae</taxon>
        <taxon>Thalassobaculum</taxon>
    </lineage>
</organism>
<dbReference type="InterPro" id="IPR027417">
    <property type="entry name" value="P-loop_NTPase"/>
</dbReference>
<dbReference type="NCBIfam" id="NF010068">
    <property type="entry name" value="PRK13548.1"/>
    <property type="match status" value="1"/>
</dbReference>
<keyword evidence="8" id="KW-1185">Reference proteome</keyword>
<reference evidence="7 8" key="1">
    <citation type="submission" date="2016-10" db="EMBL/GenBank/DDBJ databases">
        <authorList>
            <person name="Varghese N."/>
            <person name="Submissions S."/>
        </authorList>
    </citation>
    <scope>NUCLEOTIDE SEQUENCE [LARGE SCALE GENOMIC DNA]</scope>
    <source>
        <strain evidence="7 8">DSM 18839</strain>
    </source>
</reference>
<name>A0A8G2F520_9PROT</name>
<evidence type="ECO:0000259" key="6">
    <source>
        <dbReference type="PROSITE" id="PS50893"/>
    </source>
</evidence>
<evidence type="ECO:0000313" key="8">
    <source>
        <dbReference type="Proteomes" id="UP000198615"/>
    </source>
</evidence>
<gene>
    <name evidence="7" type="ORF">SAMN05660686_04162</name>
</gene>
<dbReference type="PANTHER" id="PTHR42794:SF1">
    <property type="entry name" value="HEMIN IMPORT ATP-BINDING PROTEIN HMUV"/>
    <property type="match status" value="1"/>
</dbReference>
<dbReference type="PROSITE" id="PS50893">
    <property type="entry name" value="ABC_TRANSPORTER_2"/>
    <property type="match status" value="1"/>
</dbReference>
<proteinExistence type="predicted"/>
<dbReference type="GO" id="GO:0016887">
    <property type="term" value="F:ATP hydrolysis activity"/>
    <property type="evidence" value="ECO:0007669"/>
    <property type="project" value="InterPro"/>
</dbReference>
<dbReference type="InterPro" id="IPR003439">
    <property type="entry name" value="ABC_transporter-like_ATP-bd"/>
</dbReference>
<keyword evidence="3 7" id="KW-0067">ATP-binding</keyword>
<protein>
    <submittedName>
        <fullName evidence="7">Iron complex transport system ATP-binding protein</fullName>
    </submittedName>
</protein>
<dbReference type="CDD" id="cd03214">
    <property type="entry name" value="ABC_Iron-Siderophores_B12_Hemin"/>
    <property type="match status" value="1"/>
</dbReference>
<dbReference type="GO" id="GO:0005524">
    <property type="term" value="F:ATP binding"/>
    <property type="evidence" value="ECO:0007669"/>
    <property type="project" value="UniProtKB-KW"/>
</dbReference>
<sequence>MLLQVQRLTMRYGSTEVLSDVDFSMNAGELVAIVGPNGAGKSTLVAAISGEVPATGGTVLLQAQPVANYSARELALRRTVLPQSTSLLFHFTAYEVVHLGLHCAREAGADLDAPELVAAALEQVGIAHLRDRYVPTLSGGERQRVHLARCLVQMQASPRLGPKLLILDEPTASLDPAHQHRVMAIASAFTRRGNAAIAVVHDLNLAAAYADRLVVLNDGGVAYDGPVAGGLTPALLADVFRLDADILSHPRTGRPVILQSGPL</sequence>
<accession>A0A8G2F520</accession>
<keyword evidence="1" id="KW-0813">Transport</keyword>
<evidence type="ECO:0000256" key="1">
    <source>
        <dbReference type="ARBA" id="ARBA00022448"/>
    </source>
</evidence>
<comment type="function">
    <text evidence="5">Part of the ABC transporter complex HmuTUV involved in hemin import. Responsible for energy coupling to the transport system.</text>
</comment>